<dbReference type="Proteomes" id="UP000233551">
    <property type="component" value="Unassembled WGS sequence"/>
</dbReference>
<feature type="region of interest" description="Disordered" evidence="1">
    <location>
        <begin position="1"/>
        <end position="46"/>
    </location>
</feature>
<gene>
    <name evidence="2" type="ORF">CRG98_018462</name>
</gene>
<accession>A0A2I0JY10</accession>
<feature type="compositionally biased region" description="Basic and acidic residues" evidence="1">
    <location>
        <begin position="7"/>
        <end position="21"/>
    </location>
</feature>
<dbReference type="EMBL" id="PGOL01001070">
    <property type="protein sequence ID" value="PKI61142.1"/>
    <property type="molecule type" value="Genomic_DNA"/>
</dbReference>
<reference evidence="2 3" key="1">
    <citation type="submission" date="2017-11" db="EMBL/GenBank/DDBJ databases">
        <title>De-novo sequencing of pomegranate (Punica granatum L.) genome.</title>
        <authorList>
            <person name="Akparov Z."/>
            <person name="Amiraslanov A."/>
            <person name="Hajiyeva S."/>
            <person name="Abbasov M."/>
            <person name="Kaur K."/>
            <person name="Hamwieh A."/>
            <person name="Solovyev V."/>
            <person name="Salamov A."/>
            <person name="Braich B."/>
            <person name="Kosarev P."/>
            <person name="Mahmoud A."/>
            <person name="Hajiyev E."/>
            <person name="Babayeva S."/>
            <person name="Izzatullayeva V."/>
            <person name="Mammadov A."/>
            <person name="Mammadov A."/>
            <person name="Sharifova S."/>
            <person name="Ojaghi J."/>
            <person name="Eynullazada K."/>
            <person name="Bayramov B."/>
            <person name="Abdulazimova A."/>
            <person name="Shahmuradov I."/>
        </authorList>
    </citation>
    <scope>NUCLEOTIDE SEQUENCE [LARGE SCALE GENOMIC DNA]</scope>
    <source>
        <strain evidence="3">cv. AG2017</strain>
        <tissue evidence="2">Leaf</tissue>
    </source>
</reference>
<evidence type="ECO:0000256" key="1">
    <source>
        <dbReference type="SAM" id="MobiDB-lite"/>
    </source>
</evidence>
<proteinExistence type="predicted"/>
<name>A0A2I0JY10_PUNGR</name>
<sequence>MTWLCDVAKDQQEKDELKTAVEESSSWPKAPISPDPEVEGPGLRGDDGRWHGWRLRCMARGRD</sequence>
<evidence type="ECO:0000313" key="3">
    <source>
        <dbReference type="Proteomes" id="UP000233551"/>
    </source>
</evidence>
<comment type="caution">
    <text evidence="2">The sequence shown here is derived from an EMBL/GenBank/DDBJ whole genome shotgun (WGS) entry which is preliminary data.</text>
</comment>
<protein>
    <submittedName>
        <fullName evidence="2">Uncharacterized protein</fullName>
    </submittedName>
</protein>
<evidence type="ECO:0000313" key="2">
    <source>
        <dbReference type="EMBL" id="PKI61142.1"/>
    </source>
</evidence>
<keyword evidence="3" id="KW-1185">Reference proteome</keyword>
<dbReference type="AlphaFoldDB" id="A0A2I0JY10"/>
<organism evidence="2 3">
    <name type="scientific">Punica granatum</name>
    <name type="common">Pomegranate</name>
    <dbReference type="NCBI Taxonomy" id="22663"/>
    <lineage>
        <taxon>Eukaryota</taxon>
        <taxon>Viridiplantae</taxon>
        <taxon>Streptophyta</taxon>
        <taxon>Embryophyta</taxon>
        <taxon>Tracheophyta</taxon>
        <taxon>Spermatophyta</taxon>
        <taxon>Magnoliopsida</taxon>
        <taxon>eudicotyledons</taxon>
        <taxon>Gunneridae</taxon>
        <taxon>Pentapetalae</taxon>
        <taxon>rosids</taxon>
        <taxon>malvids</taxon>
        <taxon>Myrtales</taxon>
        <taxon>Lythraceae</taxon>
        <taxon>Punica</taxon>
    </lineage>
</organism>